<evidence type="ECO:0000256" key="2">
    <source>
        <dbReference type="SAM" id="MobiDB-lite"/>
    </source>
</evidence>
<evidence type="ECO:0000256" key="1">
    <source>
        <dbReference type="ARBA" id="ARBA00022786"/>
    </source>
</evidence>
<accession>A0A1E3PT96</accession>
<dbReference type="Pfam" id="PF10471">
    <property type="entry name" value="ANAPC_CDC26"/>
    <property type="match status" value="1"/>
</dbReference>
<proteinExistence type="predicted"/>
<reference evidence="3 4" key="1">
    <citation type="journal article" date="2016" name="Proc. Natl. Acad. Sci. U.S.A.">
        <title>Comparative genomics of biotechnologically important yeasts.</title>
        <authorList>
            <person name="Riley R."/>
            <person name="Haridas S."/>
            <person name="Wolfe K.H."/>
            <person name="Lopes M.R."/>
            <person name="Hittinger C.T."/>
            <person name="Goeker M."/>
            <person name="Salamov A.A."/>
            <person name="Wisecaver J.H."/>
            <person name="Long T.M."/>
            <person name="Calvey C.H."/>
            <person name="Aerts A.L."/>
            <person name="Barry K.W."/>
            <person name="Choi C."/>
            <person name="Clum A."/>
            <person name="Coughlan A.Y."/>
            <person name="Deshpande S."/>
            <person name="Douglass A.P."/>
            <person name="Hanson S.J."/>
            <person name="Klenk H.-P."/>
            <person name="LaButti K.M."/>
            <person name="Lapidus A."/>
            <person name="Lindquist E.A."/>
            <person name="Lipzen A.M."/>
            <person name="Meier-Kolthoff J.P."/>
            <person name="Ohm R.A."/>
            <person name="Otillar R.P."/>
            <person name="Pangilinan J.L."/>
            <person name="Peng Y."/>
            <person name="Rokas A."/>
            <person name="Rosa C.A."/>
            <person name="Scheuner C."/>
            <person name="Sibirny A.A."/>
            <person name="Slot J.C."/>
            <person name="Stielow J.B."/>
            <person name="Sun H."/>
            <person name="Kurtzman C.P."/>
            <person name="Blackwell M."/>
            <person name="Grigoriev I.V."/>
            <person name="Jeffries T.W."/>
        </authorList>
    </citation>
    <scope>NUCLEOTIDE SEQUENCE [LARGE SCALE GENOMIC DNA]</scope>
    <source>
        <strain evidence="3 4">DSM 6958</strain>
    </source>
</reference>
<dbReference type="EMBL" id="KV454406">
    <property type="protein sequence ID" value="ODQ68047.1"/>
    <property type="molecule type" value="Genomic_DNA"/>
</dbReference>
<evidence type="ECO:0000313" key="3">
    <source>
        <dbReference type="EMBL" id="ODQ68047.1"/>
    </source>
</evidence>
<evidence type="ECO:0000313" key="4">
    <source>
        <dbReference type="Proteomes" id="UP000095009"/>
    </source>
</evidence>
<dbReference type="InterPro" id="IPR018860">
    <property type="entry name" value="APC_suCDC26"/>
</dbReference>
<keyword evidence="4" id="KW-1185">Reference proteome</keyword>
<dbReference type="AlphaFoldDB" id="A0A1E3PT96"/>
<protein>
    <submittedName>
        <fullName evidence="3">Uncharacterized protein</fullName>
    </submittedName>
</protein>
<dbReference type="OrthoDB" id="5302254at2759"/>
<name>A0A1E3PT96_9ASCO</name>
<dbReference type="GO" id="GO:0005680">
    <property type="term" value="C:anaphase-promoting complex"/>
    <property type="evidence" value="ECO:0007669"/>
    <property type="project" value="InterPro"/>
</dbReference>
<gene>
    <name evidence="3" type="ORF">NADFUDRAFT_44724</name>
</gene>
<dbReference type="Proteomes" id="UP000095009">
    <property type="component" value="Unassembled WGS sequence"/>
</dbReference>
<organism evidence="3 4">
    <name type="scientific">Nadsonia fulvescens var. elongata DSM 6958</name>
    <dbReference type="NCBI Taxonomy" id="857566"/>
    <lineage>
        <taxon>Eukaryota</taxon>
        <taxon>Fungi</taxon>
        <taxon>Dikarya</taxon>
        <taxon>Ascomycota</taxon>
        <taxon>Saccharomycotina</taxon>
        <taxon>Dipodascomycetes</taxon>
        <taxon>Dipodascales</taxon>
        <taxon>Dipodascales incertae sedis</taxon>
        <taxon>Nadsonia</taxon>
    </lineage>
</organism>
<keyword evidence="1" id="KW-0833">Ubl conjugation pathway</keyword>
<sequence length="72" mass="8339">MLRRPPTAIKLTTEDLLSYDDEKSNLQHEMNKLKENEREALSSNGSTRSHDGVNYQTQLHLSKDERIGITKR</sequence>
<dbReference type="GO" id="GO:0031145">
    <property type="term" value="P:anaphase-promoting complex-dependent catabolic process"/>
    <property type="evidence" value="ECO:0007669"/>
    <property type="project" value="InterPro"/>
</dbReference>
<feature type="region of interest" description="Disordered" evidence="2">
    <location>
        <begin position="35"/>
        <end position="58"/>
    </location>
</feature>